<keyword evidence="5" id="KW-0966">Cell projection</keyword>
<name>A0A9W9Y6S8_9CNID</name>
<comment type="caution">
    <text evidence="7">The sequence shown here is derived from an EMBL/GenBank/DDBJ whole genome shotgun (WGS) entry which is preliminary data.</text>
</comment>
<proteinExistence type="predicted"/>
<keyword evidence="4" id="KW-0969">Cilium</keyword>
<dbReference type="GO" id="GO:0035721">
    <property type="term" value="P:intraciliary retrograde transport"/>
    <property type="evidence" value="ECO:0007669"/>
    <property type="project" value="TreeGrafter"/>
</dbReference>
<dbReference type="OrthoDB" id="10258787at2759"/>
<organism evidence="7 8">
    <name type="scientific">Desmophyllum pertusum</name>
    <dbReference type="NCBI Taxonomy" id="174260"/>
    <lineage>
        <taxon>Eukaryota</taxon>
        <taxon>Metazoa</taxon>
        <taxon>Cnidaria</taxon>
        <taxon>Anthozoa</taxon>
        <taxon>Hexacorallia</taxon>
        <taxon>Scleractinia</taxon>
        <taxon>Caryophylliina</taxon>
        <taxon>Caryophylliidae</taxon>
        <taxon>Desmophyllum</taxon>
    </lineage>
</organism>
<dbReference type="GO" id="GO:0036064">
    <property type="term" value="C:ciliary basal body"/>
    <property type="evidence" value="ECO:0007669"/>
    <property type="project" value="TreeGrafter"/>
</dbReference>
<dbReference type="PANTHER" id="PTHR15722">
    <property type="entry name" value="IFT140/172-RELATED"/>
    <property type="match status" value="1"/>
</dbReference>
<keyword evidence="8" id="KW-1185">Reference proteome</keyword>
<dbReference type="GO" id="GO:0030991">
    <property type="term" value="C:intraciliary transport particle A"/>
    <property type="evidence" value="ECO:0007669"/>
    <property type="project" value="TreeGrafter"/>
</dbReference>
<protein>
    <recommendedName>
        <fullName evidence="6">IF140 C-terminal TPR domain-containing protein</fullName>
    </recommendedName>
</protein>
<sequence length="245" mass="28367">MGHSVTITEELAEKMTLPKGSDPEVRNKLLERIADCCMQQRSYHLSSQKYTQAGNKIKGRALDSLATFYDACAQVEIDEYQNYDKALGALTEAYKCMAKAKTKNPTDQEEKVAYLKQRIGFLKKFVQARRTYEEDPDEAVKQCHILLEEPDLETAVRVGDVYGIIVEHYARQQNYTKAFSVMEEMRRRVPNVNMAYYVNMKTIEATHKAVGAPLMRGHGRREGKHPAGNWTKMKEKRLRRRWKRI</sequence>
<evidence type="ECO:0000313" key="8">
    <source>
        <dbReference type="Proteomes" id="UP001163046"/>
    </source>
</evidence>
<keyword evidence="3" id="KW-0677">Repeat</keyword>
<dbReference type="AlphaFoldDB" id="A0A9W9Y6S8"/>
<evidence type="ECO:0000259" key="6">
    <source>
        <dbReference type="Pfam" id="PF24760"/>
    </source>
</evidence>
<keyword evidence="2" id="KW-0853">WD repeat</keyword>
<dbReference type="Proteomes" id="UP001163046">
    <property type="component" value="Unassembled WGS sequence"/>
</dbReference>
<accession>A0A9W9Y6S8</accession>
<dbReference type="Pfam" id="PF24760">
    <property type="entry name" value="TPR_IF140_C"/>
    <property type="match status" value="1"/>
</dbReference>
<dbReference type="NCBIfam" id="TIGR00756">
    <property type="entry name" value="PPR"/>
    <property type="match status" value="1"/>
</dbReference>
<dbReference type="GO" id="GO:0005930">
    <property type="term" value="C:axoneme"/>
    <property type="evidence" value="ECO:0007669"/>
    <property type="project" value="TreeGrafter"/>
</dbReference>
<dbReference type="PANTHER" id="PTHR15722:SF7">
    <property type="entry name" value="INTRAFLAGELLAR TRANSPORT PROTEIN 140 HOMOLOG"/>
    <property type="match status" value="1"/>
</dbReference>
<evidence type="ECO:0000256" key="2">
    <source>
        <dbReference type="ARBA" id="ARBA00022574"/>
    </source>
</evidence>
<evidence type="ECO:0000256" key="1">
    <source>
        <dbReference type="ARBA" id="ARBA00004138"/>
    </source>
</evidence>
<feature type="domain" description="IF140 C-terminal TPR" evidence="6">
    <location>
        <begin position="63"/>
        <end position="186"/>
    </location>
</feature>
<evidence type="ECO:0000256" key="3">
    <source>
        <dbReference type="ARBA" id="ARBA00022737"/>
    </source>
</evidence>
<reference evidence="7" key="1">
    <citation type="submission" date="2023-01" db="EMBL/GenBank/DDBJ databases">
        <title>Genome assembly of the deep-sea coral Lophelia pertusa.</title>
        <authorList>
            <person name="Herrera S."/>
            <person name="Cordes E."/>
        </authorList>
    </citation>
    <scope>NUCLEOTIDE SEQUENCE</scope>
    <source>
        <strain evidence="7">USNM1676648</strain>
        <tissue evidence="7">Polyp</tissue>
    </source>
</reference>
<evidence type="ECO:0000256" key="4">
    <source>
        <dbReference type="ARBA" id="ARBA00023069"/>
    </source>
</evidence>
<dbReference type="InterPro" id="IPR002885">
    <property type="entry name" value="PPR_rpt"/>
</dbReference>
<comment type="subcellular location">
    <subcellularLocation>
        <location evidence="1">Cell projection</location>
        <location evidence="1">Cilium</location>
    </subcellularLocation>
</comment>
<gene>
    <name evidence="7" type="ORF">OS493_040047</name>
</gene>
<dbReference type="EMBL" id="MU828057">
    <property type="protein sequence ID" value="KAJ7310741.1"/>
    <property type="molecule type" value="Genomic_DNA"/>
</dbReference>
<dbReference type="InterPro" id="IPR056156">
    <property type="entry name" value="TPR_IF140_C"/>
</dbReference>
<evidence type="ECO:0000256" key="5">
    <source>
        <dbReference type="ARBA" id="ARBA00023273"/>
    </source>
</evidence>
<evidence type="ECO:0000313" key="7">
    <source>
        <dbReference type="EMBL" id="KAJ7310741.1"/>
    </source>
</evidence>